<accession>A0A2P2E9X7</accession>
<keyword evidence="2" id="KW-1185">Reference proteome</keyword>
<gene>
    <name evidence="1" type="ORF">PbB2_01536</name>
</gene>
<dbReference type="EMBL" id="BFBR01000004">
    <property type="protein sequence ID" value="GBF57866.1"/>
    <property type="molecule type" value="Genomic_DNA"/>
</dbReference>
<evidence type="ECO:0000313" key="1">
    <source>
        <dbReference type="EMBL" id="GBF57866.1"/>
    </source>
</evidence>
<organism evidence="1 2">
    <name type="scientific">Candidatus Phycosocius bacilliformis</name>
    <dbReference type="NCBI Taxonomy" id="1445552"/>
    <lineage>
        <taxon>Bacteria</taxon>
        <taxon>Pseudomonadati</taxon>
        <taxon>Pseudomonadota</taxon>
        <taxon>Alphaproteobacteria</taxon>
        <taxon>Caulobacterales</taxon>
        <taxon>Caulobacterales incertae sedis</taxon>
        <taxon>Candidatus Phycosocius</taxon>
    </lineage>
</organism>
<dbReference type="Proteomes" id="UP000245086">
    <property type="component" value="Unassembled WGS sequence"/>
</dbReference>
<dbReference type="AlphaFoldDB" id="A0A2P2E9X7"/>
<proteinExistence type="predicted"/>
<name>A0A2P2E9X7_9PROT</name>
<evidence type="ECO:0000313" key="2">
    <source>
        <dbReference type="Proteomes" id="UP000245086"/>
    </source>
</evidence>
<reference evidence="1 2" key="1">
    <citation type="journal article" date="2018" name="Genome Announc.">
        <title>Draft Genome Sequence of "Candidatus Phycosocius bacilliformis," an Alphaproteobacterial Ectosymbiont of the Hydrocarbon-Producing Green Alga Botryococcus braunii.</title>
        <authorList>
            <person name="Tanabe Y."/>
            <person name="Yamaguchi H."/>
            <person name="Watanabe M.M."/>
        </authorList>
    </citation>
    <scope>NUCLEOTIDE SEQUENCE [LARGE SCALE GENOMIC DNA]</scope>
    <source>
        <strain evidence="1 2">BOTRYCO-2</strain>
    </source>
</reference>
<protein>
    <submittedName>
        <fullName evidence="1">Uncharacterized protein</fullName>
    </submittedName>
</protein>
<sequence length="223" mass="23843">MPDKAMSMRPDFFATLALVIGFGLAGTVQADDQANRQVPIKKLLPYYDLYLQLAPTDRDGFRLDYLIGVKEGQPRPRLTYVNGTQRIPIQLDRSGKVLNLPDQNLIRAGKVEIAGGGQSGSITLNLEPVVPLARTIPATAAANPVQDYAKAISRAGPLSLAIPKLGGLVFKGVPSGQVVFGDGRRLNLPLEDGNPVFRPAQAAMRGAATLEFPAVPSKAAFTR</sequence>
<comment type="caution">
    <text evidence="1">The sequence shown here is derived from an EMBL/GenBank/DDBJ whole genome shotgun (WGS) entry which is preliminary data.</text>
</comment>